<dbReference type="OMA" id="KRTKHVE"/>
<dbReference type="Proteomes" id="UP000222542">
    <property type="component" value="Unassembled WGS sequence"/>
</dbReference>
<dbReference type="PANTHER" id="PTHR11439:SF498">
    <property type="entry name" value="DNAK FAMILY PROTEIN"/>
    <property type="match status" value="1"/>
</dbReference>
<dbReference type="Gramene" id="PHT61559">
    <property type="protein sequence ID" value="PHT61559"/>
    <property type="gene ID" value="T459_34587"/>
</dbReference>
<dbReference type="STRING" id="4072.A0A2G2XVU1"/>
<organism evidence="2 3">
    <name type="scientific">Capsicum annuum</name>
    <name type="common">Capsicum pepper</name>
    <dbReference type="NCBI Taxonomy" id="4072"/>
    <lineage>
        <taxon>Eukaryota</taxon>
        <taxon>Viridiplantae</taxon>
        <taxon>Streptophyta</taxon>
        <taxon>Embryophyta</taxon>
        <taxon>Tracheophyta</taxon>
        <taxon>Spermatophyta</taxon>
        <taxon>Magnoliopsida</taxon>
        <taxon>eudicotyledons</taxon>
        <taxon>Gunneridae</taxon>
        <taxon>Pentapetalae</taxon>
        <taxon>asterids</taxon>
        <taxon>lamiids</taxon>
        <taxon>Solanales</taxon>
        <taxon>Solanaceae</taxon>
        <taxon>Solanoideae</taxon>
        <taxon>Capsiceae</taxon>
        <taxon>Capsicum</taxon>
    </lineage>
</organism>
<protein>
    <recommendedName>
        <fullName evidence="4">Copia protein</fullName>
    </recommendedName>
</protein>
<dbReference type="AlphaFoldDB" id="A0A2G2XVU1"/>
<dbReference type="CDD" id="cd09272">
    <property type="entry name" value="RNase_HI_RT_Ty1"/>
    <property type="match status" value="1"/>
</dbReference>
<name>A0A2G2XVU1_CAPAN</name>
<reference evidence="2 3" key="2">
    <citation type="journal article" date="2017" name="Genome Biol.">
        <title>New reference genome sequences of hot pepper reveal the massive evolution of plant disease-resistance genes by retroduplication.</title>
        <authorList>
            <person name="Kim S."/>
            <person name="Park J."/>
            <person name="Yeom S.I."/>
            <person name="Kim Y.M."/>
            <person name="Seo E."/>
            <person name="Kim K.T."/>
            <person name="Kim M.S."/>
            <person name="Lee J.M."/>
            <person name="Cheong K."/>
            <person name="Shin H.S."/>
            <person name="Kim S.B."/>
            <person name="Han K."/>
            <person name="Lee J."/>
            <person name="Park M."/>
            <person name="Lee H.A."/>
            <person name="Lee H.Y."/>
            <person name="Lee Y."/>
            <person name="Oh S."/>
            <person name="Lee J.H."/>
            <person name="Choi E."/>
            <person name="Choi E."/>
            <person name="Lee S.E."/>
            <person name="Jeon J."/>
            <person name="Kim H."/>
            <person name="Choi G."/>
            <person name="Song H."/>
            <person name="Lee J."/>
            <person name="Lee S.C."/>
            <person name="Kwon J.K."/>
            <person name="Lee H.Y."/>
            <person name="Koo N."/>
            <person name="Hong Y."/>
            <person name="Kim R.W."/>
            <person name="Kang W.H."/>
            <person name="Huh J.H."/>
            <person name="Kang B.C."/>
            <person name="Yang T.J."/>
            <person name="Lee Y.H."/>
            <person name="Bennetzen J.L."/>
            <person name="Choi D."/>
        </authorList>
    </citation>
    <scope>NUCLEOTIDE SEQUENCE [LARGE SCALE GENOMIC DNA]</scope>
    <source>
        <strain evidence="3">cv. CM334</strain>
    </source>
</reference>
<accession>A0A2G2XVU1</accession>
<comment type="caution">
    <text evidence="2">The sequence shown here is derived from an EMBL/GenBank/DDBJ whole genome shotgun (WGS) entry which is preliminary data.</text>
</comment>
<proteinExistence type="predicted"/>
<reference evidence="2 3" key="1">
    <citation type="journal article" date="2014" name="Nat. Genet.">
        <title>Genome sequence of the hot pepper provides insights into the evolution of pungency in Capsicum species.</title>
        <authorList>
            <person name="Kim S."/>
            <person name="Park M."/>
            <person name="Yeom S.I."/>
            <person name="Kim Y.M."/>
            <person name="Lee J.M."/>
            <person name="Lee H.A."/>
            <person name="Seo E."/>
            <person name="Choi J."/>
            <person name="Cheong K."/>
            <person name="Kim K.T."/>
            <person name="Jung K."/>
            <person name="Lee G.W."/>
            <person name="Oh S.K."/>
            <person name="Bae C."/>
            <person name="Kim S.B."/>
            <person name="Lee H.Y."/>
            <person name="Kim S.Y."/>
            <person name="Kim M.S."/>
            <person name="Kang B.C."/>
            <person name="Jo Y.D."/>
            <person name="Yang H.B."/>
            <person name="Jeong H.J."/>
            <person name="Kang W.H."/>
            <person name="Kwon J.K."/>
            <person name="Shin C."/>
            <person name="Lim J.Y."/>
            <person name="Park J.H."/>
            <person name="Huh J.H."/>
            <person name="Kim J.S."/>
            <person name="Kim B.D."/>
            <person name="Cohen O."/>
            <person name="Paran I."/>
            <person name="Suh M.C."/>
            <person name="Lee S.B."/>
            <person name="Kim Y.K."/>
            <person name="Shin Y."/>
            <person name="Noh S.J."/>
            <person name="Park J."/>
            <person name="Seo Y.S."/>
            <person name="Kwon S.Y."/>
            <person name="Kim H.A."/>
            <person name="Park J.M."/>
            <person name="Kim H.J."/>
            <person name="Choi S.B."/>
            <person name="Bosland P.W."/>
            <person name="Reeves G."/>
            <person name="Jo S.H."/>
            <person name="Lee B.W."/>
            <person name="Cho H.T."/>
            <person name="Choi H.S."/>
            <person name="Lee M.S."/>
            <person name="Yu Y."/>
            <person name="Do Choi Y."/>
            <person name="Park B.S."/>
            <person name="van Deynze A."/>
            <person name="Ashrafi H."/>
            <person name="Hill T."/>
            <person name="Kim W.T."/>
            <person name="Pai H.S."/>
            <person name="Ahn H.K."/>
            <person name="Yeam I."/>
            <person name="Giovannoni J.J."/>
            <person name="Rose J.K."/>
            <person name="Sorensen I."/>
            <person name="Lee S.J."/>
            <person name="Kim R.W."/>
            <person name="Choi I.Y."/>
            <person name="Choi B.S."/>
            <person name="Lim J.S."/>
            <person name="Lee Y.H."/>
            <person name="Choi D."/>
        </authorList>
    </citation>
    <scope>NUCLEOTIDE SEQUENCE [LARGE SCALE GENOMIC DNA]</scope>
    <source>
        <strain evidence="3">cv. CM334</strain>
    </source>
</reference>
<feature type="compositionally biased region" description="Basic and acidic residues" evidence="1">
    <location>
        <begin position="122"/>
        <end position="149"/>
    </location>
</feature>
<feature type="region of interest" description="Disordered" evidence="1">
    <location>
        <begin position="114"/>
        <end position="149"/>
    </location>
</feature>
<sequence>MRKGTTEITWLVRLLENLSFSPYLPVPVHSDSRSAIHITHNLVFHKRTKHVELDYHFVRQQYLSGLISLQFTPSKQQLADLFTKPLSGSSHRDLLSKLGVSSLSSNLRGMLARRKSMLHSSSAERKKNGEVREDFEDKLGSDIKGKSIV</sequence>
<gene>
    <name evidence="2" type="ORF">T459_34587</name>
</gene>
<dbReference type="EMBL" id="AYRZ02000137">
    <property type="protein sequence ID" value="PHT61559.1"/>
    <property type="molecule type" value="Genomic_DNA"/>
</dbReference>
<evidence type="ECO:0000313" key="2">
    <source>
        <dbReference type="EMBL" id="PHT61559.1"/>
    </source>
</evidence>
<dbReference type="PANTHER" id="PTHR11439">
    <property type="entry name" value="GAG-POL-RELATED RETROTRANSPOSON"/>
    <property type="match status" value="1"/>
</dbReference>
<evidence type="ECO:0008006" key="4">
    <source>
        <dbReference type="Google" id="ProtNLM"/>
    </source>
</evidence>
<evidence type="ECO:0000256" key="1">
    <source>
        <dbReference type="SAM" id="MobiDB-lite"/>
    </source>
</evidence>
<evidence type="ECO:0000313" key="3">
    <source>
        <dbReference type="Proteomes" id="UP000222542"/>
    </source>
</evidence>
<keyword evidence="3" id="KW-1185">Reference proteome</keyword>